<dbReference type="InterPro" id="IPR005467">
    <property type="entry name" value="His_kinase_dom"/>
</dbReference>
<dbReference type="PROSITE" id="PS50109">
    <property type="entry name" value="HIS_KIN"/>
    <property type="match status" value="1"/>
</dbReference>
<evidence type="ECO:0000256" key="5">
    <source>
        <dbReference type="ARBA" id="ARBA00022741"/>
    </source>
</evidence>
<evidence type="ECO:0000259" key="11">
    <source>
        <dbReference type="PROSITE" id="PS50109"/>
    </source>
</evidence>
<sequence length="417" mass="47478">MALLLFMVNFLVIFMQVFLDFLYDDAMKKILSFMDWGIFALRLYHYILLLSRVLAVNEFSNRTLLNVIWLSIALVAPLLFWFPGRRMNKVWFCILELLLGGSYYVNSVIHPDLTSKADYLLPSLTIGYLLTKQTLWIIPLLVFIPFSFQSSLKLSWEQTLGIGTDNLLFCFIGMWASSVANAYDQKNKLAAEVEHQNKLLTHYSAEIEKMTLLEERNRMSKELHDTLGHSFVSLILSLDASIALMDSRPAEAKDRLIRLRALAENNLDEMRNVVHEMGEEEESSLIRQVESLAARFREHTGTALTLSLPGTERSIRFDVRQAILRVIQESFTNALKHGKATQLHLELTFSESHLQLSVRNNGTPIDKLDYGFGLTTMKHRVERLGGSLQIASGEGTPVITEVRCEIPLKGVMPHGED</sequence>
<feature type="coiled-coil region" evidence="9">
    <location>
        <begin position="253"/>
        <end position="280"/>
    </location>
</feature>
<evidence type="ECO:0000256" key="10">
    <source>
        <dbReference type="SAM" id="Phobius"/>
    </source>
</evidence>
<comment type="catalytic activity">
    <reaction evidence="1">
        <text>ATP + protein L-histidine = ADP + protein N-phospho-L-histidine.</text>
        <dbReference type="EC" id="2.7.13.3"/>
    </reaction>
</comment>
<dbReference type="SUPFAM" id="SSF55874">
    <property type="entry name" value="ATPase domain of HSP90 chaperone/DNA topoisomerase II/histidine kinase"/>
    <property type="match status" value="1"/>
</dbReference>
<keyword evidence="10" id="KW-0472">Membrane</keyword>
<dbReference type="Gene3D" id="3.30.565.10">
    <property type="entry name" value="Histidine kinase-like ATPase, C-terminal domain"/>
    <property type="match status" value="1"/>
</dbReference>
<feature type="transmembrane region" description="Helical" evidence="10">
    <location>
        <begin position="63"/>
        <end position="82"/>
    </location>
</feature>
<accession>A0ABQ4LJQ5</accession>
<evidence type="ECO:0000256" key="1">
    <source>
        <dbReference type="ARBA" id="ARBA00000085"/>
    </source>
</evidence>
<dbReference type="EC" id="2.7.13.3" evidence="2"/>
<keyword evidence="6" id="KW-0418">Kinase</keyword>
<keyword evidence="3" id="KW-0597">Phosphoprotein</keyword>
<evidence type="ECO:0000256" key="2">
    <source>
        <dbReference type="ARBA" id="ARBA00012438"/>
    </source>
</evidence>
<dbReference type="SMART" id="SM00387">
    <property type="entry name" value="HATPase_c"/>
    <property type="match status" value="1"/>
</dbReference>
<name>A0ABQ4LJQ5_9BACL</name>
<reference evidence="12 13" key="1">
    <citation type="submission" date="2021-03" db="EMBL/GenBank/DDBJ databases">
        <title>Antimicrobial resistance genes in bacteria isolated from Japanese honey, and their potential for conferring macrolide and lincosamide resistance in the American foulbrood pathogen Paenibacillus larvae.</title>
        <authorList>
            <person name="Okamoto M."/>
            <person name="Kumagai M."/>
            <person name="Kanamori H."/>
            <person name="Takamatsu D."/>
        </authorList>
    </citation>
    <scope>NUCLEOTIDE SEQUENCE [LARGE SCALE GENOMIC DNA]</scope>
    <source>
        <strain evidence="12 13">J21TS7</strain>
    </source>
</reference>
<dbReference type="InterPro" id="IPR036890">
    <property type="entry name" value="HATPase_C_sf"/>
</dbReference>
<gene>
    <name evidence="12" type="ORF">J21TS7_50690</name>
</gene>
<keyword evidence="9" id="KW-0175">Coiled coil</keyword>
<keyword evidence="10" id="KW-1133">Transmembrane helix</keyword>
<evidence type="ECO:0000313" key="13">
    <source>
        <dbReference type="Proteomes" id="UP000676601"/>
    </source>
</evidence>
<organism evidence="12 13">
    <name type="scientific">Paenibacillus cineris</name>
    <dbReference type="NCBI Taxonomy" id="237530"/>
    <lineage>
        <taxon>Bacteria</taxon>
        <taxon>Bacillati</taxon>
        <taxon>Bacillota</taxon>
        <taxon>Bacilli</taxon>
        <taxon>Bacillales</taxon>
        <taxon>Paenibacillaceae</taxon>
        <taxon>Paenibacillus</taxon>
    </lineage>
</organism>
<keyword evidence="4" id="KW-0808">Transferase</keyword>
<dbReference type="PANTHER" id="PTHR24421">
    <property type="entry name" value="NITRATE/NITRITE SENSOR PROTEIN NARX-RELATED"/>
    <property type="match status" value="1"/>
</dbReference>
<evidence type="ECO:0000256" key="6">
    <source>
        <dbReference type="ARBA" id="ARBA00022777"/>
    </source>
</evidence>
<feature type="transmembrane region" description="Helical" evidence="10">
    <location>
        <begin position="30"/>
        <end position="51"/>
    </location>
</feature>
<dbReference type="Proteomes" id="UP000676601">
    <property type="component" value="Unassembled WGS sequence"/>
</dbReference>
<dbReference type="RefSeq" id="WP_244879433.1">
    <property type="nucleotide sequence ID" value="NZ_BORU01000003.1"/>
</dbReference>
<feature type="domain" description="Histidine kinase" evidence="11">
    <location>
        <begin position="226"/>
        <end position="410"/>
    </location>
</feature>
<evidence type="ECO:0000256" key="4">
    <source>
        <dbReference type="ARBA" id="ARBA00022679"/>
    </source>
</evidence>
<dbReference type="Pfam" id="PF02518">
    <property type="entry name" value="HATPase_c"/>
    <property type="match status" value="1"/>
</dbReference>
<dbReference type="InterPro" id="IPR011712">
    <property type="entry name" value="Sig_transdc_His_kin_sub3_dim/P"/>
</dbReference>
<keyword evidence="8" id="KW-0902">Two-component regulatory system</keyword>
<keyword evidence="7" id="KW-0067">ATP-binding</keyword>
<evidence type="ECO:0000256" key="8">
    <source>
        <dbReference type="ARBA" id="ARBA00023012"/>
    </source>
</evidence>
<keyword evidence="13" id="KW-1185">Reference proteome</keyword>
<keyword evidence="5" id="KW-0547">Nucleotide-binding</keyword>
<dbReference type="InterPro" id="IPR050482">
    <property type="entry name" value="Sensor_HK_TwoCompSys"/>
</dbReference>
<dbReference type="EMBL" id="BORU01000003">
    <property type="protein sequence ID" value="GIO56751.1"/>
    <property type="molecule type" value="Genomic_DNA"/>
</dbReference>
<protein>
    <recommendedName>
        <fullName evidence="2">histidine kinase</fullName>
        <ecNumber evidence="2">2.7.13.3</ecNumber>
    </recommendedName>
</protein>
<dbReference type="CDD" id="cd16917">
    <property type="entry name" value="HATPase_UhpB-NarQ-NarX-like"/>
    <property type="match status" value="1"/>
</dbReference>
<evidence type="ECO:0000256" key="9">
    <source>
        <dbReference type="SAM" id="Coils"/>
    </source>
</evidence>
<dbReference type="InterPro" id="IPR003594">
    <property type="entry name" value="HATPase_dom"/>
</dbReference>
<evidence type="ECO:0000256" key="3">
    <source>
        <dbReference type="ARBA" id="ARBA00022553"/>
    </source>
</evidence>
<comment type="caution">
    <text evidence="12">The sequence shown here is derived from an EMBL/GenBank/DDBJ whole genome shotgun (WGS) entry which is preliminary data.</text>
</comment>
<dbReference type="Pfam" id="PF07730">
    <property type="entry name" value="HisKA_3"/>
    <property type="match status" value="1"/>
</dbReference>
<dbReference type="PANTHER" id="PTHR24421:SF10">
    <property type="entry name" value="NITRATE_NITRITE SENSOR PROTEIN NARQ"/>
    <property type="match status" value="1"/>
</dbReference>
<evidence type="ECO:0000313" key="12">
    <source>
        <dbReference type="EMBL" id="GIO56751.1"/>
    </source>
</evidence>
<feature type="transmembrane region" description="Helical" evidence="10">
    <location>
        <begin position="6"/>
        <end position="23"/>
    </location>
</feature>
<keyword evidence="10" id="KW-0812">Transmembrane</keyword>
<dbReference type="Gene3D" id="1.20.5.1930">
    <property type="match status" value="1"/>
</dbReference>
<proteinExistence type="predicted"/>
<evidence type="ECO:0000256" key="7">
    <source>
        <dbReference type="ARBA" id="ARBA00022840"/>
    </source>
</evidence>